<dbReference type="InterPro" id="IPR011257">
    <property type="entry name" value="DNA_glycosylase"/>
</dbReference>
<dbReference type="Proteomes" id="UP000790580">
    <property type="component" value="Unassembled WGS sequence"/>
</dbReference>
<evidence type="ECO:0000259" key="5">
    <source>
        <dbReference type="SMART" id="SM00478"/>
    </source>
</evidence>
<name>A0ABS6JWC9_9BACI</name>
<feature type="domain" description="HhH-GPD" evidence="5">
    <location>
        <begin position="127"/>
        <end position="287"/>
    </location>
</feature>
<evidence type="ECO:0000256" key="2">
    <source>
        <dbReference type="ARBA" id="ARBA00012000"/>
    </source>
</evidence>
<dbReference type="CDD" id="cd00056">
    <property type="entry name" value="ENDO3c"/>
    <property type="match status" value="1"/>
</dbReference>
<evidence type="ECO:0000313" key="6">
    <source>
        <dbReference type="EMBL" id="MBU9722869.1"/>
    </source>
</evidence>
<accession>A0ABS6JWC9</accession>
<dbReference type="PANTHER" id="PTHR43003:SF5">
    <property type="entry name" value="DNA-3-METHYLADENINE GLYCOSYLASE"/>
    <property type="match status" value="1"/>
</dbReference>
<organism evidence="6 7">
    <name type="scientific">Evansella alkalicola</name>
    <dbReference type="NCBI Taxonomy" id="745819"/>
    <lineage>
        <taxon>Bacteria</taxon>
        <taxon>Bacillati</taxon>
        <taxon>Bacillota</taxon>
        <taxon>Bacilli</taxon>
        <taxon>Bacillales</taxon>
        <taxon>Bacillaceae</taxon>
        <taxon>Evansella</taxon>
    </lineage>
</organism>
<proteinExistence type="predicted"/>
<dbReference type="PANTHER" id="PTHR43003">
    <property type="entry name" value="DNA-3-METHYLADENINE GLYCOSYLASE"/>
    <property type="match status" value="1"/>
</dbReference>
<keyword evidence="4" id="KW-0234">DNA repair</keyword>
<comment type="caution">
    <text evidence="6">The sequence shown here is derived from an EMBL/GenBank/DDBJ whole genome shotgun (WGS) entry which is preliminary data.</text>
</comment>
<dbReference type="Pfam" id="PF00730">
    <property type="entry name" value="HhH-GPD"/>
    <property type="match status" value="1"/>
</dbReference>
<dbReference type="SUPFAM" id="SSF48150">
    <property type="entry name" value="DNA-glycosylase"/>
    <property type="match status" value="1"/>
</dbReference>
<dbReference type="SMART" id="SM00478">
    <property type="entry name" value="ENDO3c"/>
    <property type="match status" value="1"/>
</dbReference>
<protein>
    <recommendedName>
        <fullName evidence="2">DNA-3-methyladenine glycosylase II</fullName>
        <ecNumber evidence="2">3.2.2.21</ecNumber>
    </recommendedName>
</protein>
<evidence type="ECO:0000256" key="3">
    <source>
        <dbReference type="ARBA" id="ARBA00022763"/>
    </source>
</evidence>
<reference evidence="6 7" key="1">
    <citation type="submission" date="2021-06" db="EMBL/GenBank/DDBJ databases">
        <title>Bacillus sp. RD4P76, an endophyte from a halophyte.</title>
        <authorList>
            <person name="Sun J.-Q."/>
        </authorList>
    </citation>
    <scope>NUCLEOTIDE SEQUENCE [LARGE SCALE GENOMIC DNA]</scope>
    <source>
        <strain evidence="6 7">JCM 17098</strain>
    </source>
</reference>
<keyword evidence="7" id="KW-1185">Reference proteome</keyword>
<dbReference type="EMBL" id="JAHQCR010000063">
    <property type="protein sequence ID" value="MBU9722869.1"/>
    <property type="molecule type" value="Genomic_DNA"/>
</dbReference>
<evidence type="ECO:0000256" key="4">
    <source>
        <dbReference type="ARBA" id="ARBA00023204"/>
    </source>
</evidence>
<dbReference type="InterPro" id="IPR051912">
    <property type="entry name" value="Alkylbase_DNA_Glycosylase/TA"/>
</dbReference>
<dbReference type="Gene3D" id="1.10.340.30">
    <property type="entry name" value="Hypothetical protein, domain 2"/>
    <property type="match status" value="1"/>
</dbReference>
<keyword evidence="3" id="KW-0227">DNA damage</keyword>
<dbReference type="Gene3D" id="1.10.1670.40">
    <property type="match status" value="1"/>
</dbReference>
<evidence type="ECO:0000256" key="1">
    <source>
        <dbReference type="ARBA" id="ARBA00000086"/>
    </source>
</evidence>
<sequence>MDKELLLEGPYNFFQGLKRLAIDPIIVMNMEEQMLKVPIQVEGKNEVVEVSQLGTVENPKFRITGGDSIDEAIVMKRLTEIFHWDIPLQKIYEHLDKTELSSLIQPFRGTPFICDFSMYGCLMKTIIHQQLNMTFAYRLTERFIKAFGAEKNGVWFYPSPDKVSKLMVDDLRELQFSQRKAEYVIDTSKLISEGLLDLEKMREASNDEVMEQLLPIRGVGRWTVECFLMFGLGRLDLFPVQDIGIQNGLKKYYKLDKKPSHEDMLEWAEAWKPYRTYASLYIWESIEVD</sequence>
<evidence type="ECO:0000313" key="7">
    <source>
        <dbReference type="Proteomes" id="UP000790580"/>
    </source>
</evidence>
<dbReference type="InterPro" id="IPR003265">
    <property type="entry name" value="HhH-GPD_domain"/>
</dbReference>
<dbReference type="EC" id="3.2.2.21" evidence="2"/>
<comment type="catalytic activity">
    <reaction evidence="1">
        <text>Hydrolysis of alkylated DNA, releasing 3-methyladenine, 3-methylguanine, 7-methylguanine and 7-methyladenine.</text>
        <dbReference type="EC" id="3.2.2.21"/>
    </reaction>
</comment>
<gene>
    <name evidence="6" type="ORF">KS407_15740</name>
</gene>